<proteinExistence type="predicted"/>
<evidence type="ECO:0000313" key="3">
    <source>
        <dbReference type="Proteomes" id="UP001295684"/>
    </source>
</evidence>
<feature type="compositionally biased region" description="Basic and acidic residues" evidence="1">
    <location>
        <begin position="242"/>
        <end position="257"/>
    </location>
</feature>
<protein>
    <submittedName>
        <fullName evidence="2">Uncharacterized protein</fullName>
    </submittedName>
</protein>
<dbReference type="AlphaFoldDB" id="A0AAD1UHU5"/>
<feature type="region of interest" description="Disordered" evidence="1">
    <location>
        <begin position="242"/>
        <end position="285"/>
    </location>
</feature>
<gene>
    <name evidence="2" type="ORF">ECRASSUSDP1_LOCUS8407</name>
</gene>
<accession>A0AAD1UHU5</accession>
<dbReference type="Proteomes" id="UP001295684">
    <property type="component" value="Unassembled WGS sequence"/>
</dbReference>
<name>A0AAD1UHU5_EUPCR</name>
<dbReference type="EMBL" id="CAMPGE010008225">
    <property type="protein sequence ID" value="CAI2367130.1"/>
    <property type="molecule type" value="Genomic_DNA"/>
</dbReference>
<evidence type="ECO:0000256" key="1">
    <source>
        <dbReference type="SAM" id="MobiDB-lite"/>
    </source>
</evidence>
<reference evidence="2" key="1">
    <citation type="submission" date="2023-07" db="EMBL/GenBank/DDBJ databases">
        <authorList>
            <consortium name="AG Swart"/>
            <person name="Singh M."/>
            <person name="Singh A."/>
            <person name="Seah K."/>
            <person name="Emmerich C."/>
        </authorList>
    </citation>
    <scope>NUCLEOTIDE SEQUENCE</scope>
    <source>
        <strain evidence="2">DP1</strain>
    </source>
</reference>
<organism evidence="2 3">
    <name type="scientific">Euplotes crassus</name>
    <dbReference type="NCBI Taxonomy" id="5936"/>
    <lineage>
        <taxon>Eukaryota</taxon>
        <taxon>Sar</taxon>
        <taxon>Alveolata</taxon>
        <taxon>Ciliophora</taxon>
        <taxon>Intramacronucleata</taxon>
        <taxon>Spirotrichea</taxon>
        <taxon>Hypotrichia</taxon>
        <taxon>Euplotida</taxon>
        <taxon>Euplotidae</taxon>
        <taxon>Moneuplotes</taxon>
    </lineage>
</organism>
<sequence length="447" mass="51833">MRNKETPEKSDRIFDFATEVKESIFETPGQRKSLLSLRHDSSYGTEGRFSTPLDRFKRNSLSNNLSSPYEQKAFSSGEAMWKMRMKAADKGSIPYDYRNSSDKKSSVSPIRLKNDLINIERIKKQIREKAVSFKSSSKLQDSIGIKSERQISDPKKLLDEFMLPHATIMACSKKKNDGQTLTWRKKAKIVRKKVVSAQKPDLQKKPIKNSFTINFKNKQKGSKYCVKKKVYLSRNRVSQDKEKEARLVGSSLKEKSDQGPPQKKYFTPQRSKSCLSPERSSKNPKKYIRTPIIVRRSLTDNCISTDDSSNFMNSPLRRKDLQTFSEEKFGNIYKRSNSQNLSNIKSNSSYFFTEGLRKACNFGKIPFIGLKEIKRKKKPQNVSDSNVEQVAQKTDPELDESFKRVFDQNLVKKTTRKGDRIHRDILLDNYLFKRKKKKEFSQNSFKL</sequence>
<comment type="caution">
    <text evidence="2">The sequence shown here is derived from an EMBL/GenBank/DDBJ whole genome shotgun (WGS) entry which is preliminary data.</text>
</comment>
<evidence type="ECO:0000313" key="2">
    <source>
        <dbReference type="EMBL" id="CAI2367130.1"/>
    </source>
</evidence>
<keyword evidence="3" id="KW-1185">Reference proteome</keyword>